<protein>
    <submittedName>
        <fullName evidence="1">Uncharacterized protein</fullName>
    </submittedName>
</protein>
<dbReference type="Proteomes" id="UP001519460">
    <property type="component" value="Unassembled WGS sequence"/>
</dbReference>
<gene>
    <name evidence="1" type="ORF">BaRGS_00017113</name>
</gene>
<name>A0ABD0KWW4_9CAEN</name>
<reference evidence="1 2" key="1">
    <citation type="journal article" date="2023" name="Sci. Data">
        <title>Genome assembly of the Korean intertidal mud-creeper Batillaria attramentaria.</title>
        <authorList>
            <person name="Patra A.K."/>
            <person name="Ho P.T."/>
            <person name="Jun S."/>
            <person name="Lee S.J."/>
            <person name="Kim Y."/>
            <person name="Won Y.J."/>
        </authorList>
    </citation>
    <scope>NUCLEOTIDE SEQUENCE [LARGE SCALE GENOMIC DNA]</scope>
    <source>
        <strain evidence="1">Wonlab-2016</strain>
    </source>
</reference>
<dbReference type="EMBL" id="JACVVK020000112">
    <property type="protein sequence ID" value="KAK7491660.1"/>
    <property type="molecule type" value="Genomic_DNA"/>
</dbReference>
<sequence>MNNFSIRPLPAKFLHYLRMTKQDLVWELQISEQHYPHLMNKSSVTIIVQKQHVEFLSQVLLADAHFKFSCCMETDESDHVVDTGKESDRGCWVLPEHLVRVLWYYTDDRTTWDICASYGTPTVVSGKIV</sequence>
<evidence type="ECO:0000313" key="1">
    <source>
        <dbReference type="EMBL" id="KAK7491660.1"/>
    </source>
</evidence>
<dbReference type="AlphaFoldDB" id="A0ABD0KWW4"/>
<accession>A0ABD0KWW4</accession>
<evidence type="ECO:0000313" key="2">
    <source>
        <dbReference type="Proteomes" id="UP001519460"/>
    </source>
</evidence>
<proteinExistence type="predicted"/>
<comment type="caution">
    <text evidence="1">The sequence shown here is derived from an EMBL/GenBank/DDBJ whole genome shotgun (WGS) entry which is preliminary data.</text>
</comment>
<keyword evidence="2" id="KW-1185">Reference proteome</keyword>
<organism evidence="1 2">
    <name type="scientific">Batillaria attramentaria</name>
    <dbReference type="NCBI Taxonomy" id="370345"/>
    <lineage>
        <taxon>Eukaryota</taxon>
        <taxon>Metazoa</taxon>
        <taxon>Spiralia</taxon>
        <taxon>Lophotrochozoa</taxon>
        <taxon>Mollusca</taxon>
        <taxon>Gastropoda</taxon>
        <taxon>Caenogastropoda</taxon>
        <taxon>Sorbeoconcha</taxon>
        <taxon>Cerithioidea</taxon>
        <taxon>Batillariidae</taxon>
        <taxon>Batillaria</taxon>
    </lineage>
</organism>